<sequence length="149" mass="15691">MGMSKIARVAAGILSAAGILASSLVFAPAAHAASGGGCWEYSEGFGSSYVDWKSCISAPRAGVGRPDAYVTLRAGHPACKIMLQTLETGGSRIMSQKIYDCPSGAVRNMHLTSPDFNGRAGRAYGNYTTIFWTSSHTATLANKSPWLKL</sequence>
<keyword evidence="3" id="KW-1185">Reference proteome</keyword>
<organism evidence="2 3">
    <name type="scientific">Streptomyces nojiriensis</name>
    <dbReference type="NCBI Taxonomy" id="66374"/>
    <lineage>
        <taxon>Bacteria</taxon>
        <taxon>Bacillati</taxon>
        <taxon>Actinomycetota</taxon>
        <taxon>Actinomycetes</taxon>
        <taxon>Kitasatosporales</taxon>
        <taxon>Streptomycetaceae</taxon>
        <taxon>Streptomyces</taxon>
    </lineage>
</organism>
<dbReference type="Proteomes" id="UP000613974">
    <property type="component" value="Unassembled WGS sequence"/>
</dbReference>
<gene>
    <name evidence="2" type="ORF">Snoj_30020</name>
</gene>
<dbReference type="EMBL" id="BNEC01000005">
    <property type="protein sequence ID" value="GHI69084.1"/>
    <property type="molecule type" value="Genomic_DNA"/>
</dbReference>
<feature type="signal peptide" evidence="1">
    <location>
        <begin position="1"/>
        <end position="32"/>
    </location>
</feature>
<evidence type="ECO:0000313" key="2">
    <source>
        <dbReference type="EMBL" id="GHI69084.1"/>
    </source>
</evidence>
<reference evidence="3" key="1">
    <citation type="submission" date="2023-07" db="EMBL/GenBank/DDBJ databases">
        <title>Whole genome shotgun sequence of Streptomyces nojiriensis NBRC 13794.</title>
        <authorList>
            <person name="Komaki H."/>
            <person name="Tamura T."/>
        </authorList>
    </citation>
    <scope>NUCLEOTIDE SEQUENCE [LARGE SCALE GENOMIC DNA]</scope>
    <source>
        <strain evidence="3">NBRC 13794</strain>
    </source>
</reference>
<proteinExistence type="predicted"/>
<protein>
    <submittedName>
        <fullName evidence="2">Uncharacterized protein</fullName>
    </submittedName>
</protein>
<name>A0ABQ3SLT1_9ACTN</name>
<evidence type="ECO:0000256" key="1">
    <source>
        <dbReference type="SAM" id="SignalP"/>
    </source>
</evidence>
<comment type="caution">
    <text evidence="2">The sequence shown here is derived from an EMBL/GenBank/DDBJ whole genome shotgun (WGS) entry which is preliminary data.</text>
</comment>
<accession>A0ABQ3SLT1</accession>
<evidence type="ECO:0000313" key="3">
    <source>
        <dbReference type="Proteomes" id="UP000613974"/>
    </source>
</evidence>
<feature type="chain" id="PRO_5046772481" evidence="1">
    <location>
        <begin position="33"/>
        <end position="149"/>
    </location>
</feature>
<keyword evidence="1" id="KW-0732">Signal</keyword>